<evidence type="ECO:0000313" key="3">
    <source>
        <dbReference type="Proteomes" id="UP000438760"/>
    </source>
</evidence>
<protein>
    <submittedName>
        <fullName evidence="2">Uncharacterized protein</fullName>
    </submittedName>
</protein>
<accession>A0A6I3LCU4</accession>
<organism evidence="2 3">
    <name type="scientific">Myroides albus</name>
    <dbReference type="NCBI Taxonomy" id="2562892"/>
    <lineage>
        <taxon>Bacteria</taxon>
        <taxon>Pseudomonadati</taxon>
        <taxon>Bacteroidota</taxon>
        <taxon>Flavobacteriia</taxon>
        <taxon>Flavobacteriales</taxon>
        <taxon>Flavobacteriaceae</taxon>
        <taxon>Myroides</taxon>
    </lineage>
</organism>
<dbReference type="EMBL" id="WMJX01000005">
    <property type="protein sequence ID" value="MTG97279.1"/>
    <property type="molecule type" value="Genomic_DNA"/>
</dbReference>
<evidence type="ECO:0000313" key="2">
    <source>
        <dbReference type="EMBL" id="MTG97279.1"/>
    </source>
</evidence>
<evidence type="ECO:0000256" key="1">
    <source>
        <dbReference type="SAM" id="Phobius"/>
    </source>
</evidence>
<feature type="transmembrane region" description="Helical" evidence="1">
    <location>
        <begin position="36"/>
        <end position="54"/>
    </location>
</feature>
<keyword evidence="1" id="KW-0812">Transmembrane</keyword>
<gene>
    <name evidence="2" type="ORF">GJV76_03885</name>
</gene>
<sequence>MVSKSSVKRSLALVILVVIIILILDLFDVFKKYKFSISIFCYIVLLIAIGYYIYKMKKK</sequence>
<keyword evidence="1" id="KW-0472">Membrane</keyword>
<keyword evidence="3" id="KW-1185">Reference proteome</keyword>
<reference evidence="2 3" key="1">
    <citation type="submission" date="2019-11" db="EMBL/GenBank/DDBJ databases">
        <title>Genome of Strain BIT-d1.</title>
        <authorList>
            <person name="Yang Y."/>
        </authorList>
    </citation>
    <scope>NUCLEOTIDE SEQUENCE [LARGE SCALE GENOMIC DNA]</scope>
    <source>
        <strain evidence="2 3">BIT-d1</strain>
    </source>
</reference>
<dbReference type="RefSeq" id="WP_160339120.1">
    <property type="nucleotide sequence ID" value="NZ_CP102754.1"/>
</dbReference>
<dbReference type="AlphaFoldDB" id="A0A6I3LCU4"/>
<name>A0A6I3LCU4_9FLAO</name>
<feature type="transmembrane region" description="Helical" evidence="1">
    <location>
        <begin position="12"/>
        <end position="30"/>
    </location>
</feature>
<proteinExistence type="predicted"/>
<comment type="caution">
    <text evidence="2">The sequence shown here is derived from an EMBL/GenBank/DDBJ whole genome shotgun (WGS) entry which is preliminary data.</text>
</comment>
<keyword evidence="1" id="KW-1133">Transmembrane helix</keyword>
<dbReference type="Proteomes" id="UP000438760">
    <property type="component" value="Unassembled WGS sequence"/>
</dbReference>